<dbReference type="PANTHER" id="PTHR46663:SF2">
    <property type="entry name" value="GGDEF DOMAIN-CONTAINING PROTEIN"/>
    <property type="match status" value="1"/>
</dbReference>
<sequence length="528" mass="57687">MSRFLQQTDRVFAVLMRRLEAMDPRRRMRYGATAALALVALLAFLYTRTTGVDVDTQNRVMFDLHELQQIDAEWDTNLLRAHIGSNVGDVRLAAPLPRMNELTARLAEALPMARGRGAQQAHAELVASLRTKAELVAQFRTLNPPLRAALLSLPPALADLKTELGGIEGALAPGRVVVRLDALLNDLLADTLRYNLAPSPALARRIAGNLAQIEAQKGRFSLAVSEQIDALARDTRIILSNRPRENEIEARIAALETGEVMARLGRELDRSFQAEVLERQRYRGFLFAYSILLLALLAYAGWRLRRSYRIINDVNRRLSAANDTLEHRVAERTAELEEQSAKLARLAQHDSLTGLINYGQLTRLLELALVRAARRDSVVVAMFIDLDGFKAVNDTWGHATGDLVLQLVARRVQKVLRAEDVLARLGGDEFVVMLEGVGSPEGALRVARLVLDQIEGIREADGNPVSISASIGIASARGRAGAEWGAAALLADADQAMYAAKQAGKGTFVISPNAHWGGEAVPEGAPAP</sequence>
<dbReference type="NCBIfam" id="TIGR00254">
    <property type="entry name" value="GGDEF"/>
    <property type="match status" value="1"/>
</dbReference>
<dbReference type="Pfam" id="PF19443">
    <property type="entry name" value="DAHL"/>
    <property type="match status" value="1"/>
</dbReference>
<comment type="caution">
    <text evidence="3">The sequence shown here is derived from an EMBL/GenBank/DDBJ whole genome shotgun (WGS) entry which is preliminary data.</text>
</comment>
<accession>A0ABW0PM11</accession>
<keyword evidence="1" id="KW-0472">Membrane</keyword>
<dbReference type="InterPro" id="IPR029787">
    <property type="entry name" value="Nucleotide_cyclase"/>
</dbReference>
<dbReference type="Proteomes" id="UP001596031">
    <property type="component" value="Unassembled WGS sequence"/>
</dbReference>
<keyword evidence="1" id="KW-1133">Transmembrane helix</keyword>
<dbReference type="PROSITE" id="PS50887">
    <property type="entry name" value="GGDEF"/>
    <property type="match status" value="1"/>
</dbReference>
<dbReference type="Pfam" id="PF00990">
    <property type="entry name" value="GGDEF"/>
    <property type="match status" value="1"/>
</dbReference>
<protein>
    <submittedName>
        <fullName evidence="3">DAHL domain-containing protein</fullName>
    </submittedName>
</protein>
<dbReference type="SUPFAM" id="SSF55073">
    <property type="entry name" value="Nucleotide cyclase"/>
    <property type="match status" value="1"/>
</dbReference>
<keyword evidence="1" id="KW-0812">Transmembrane</keyword>
<feature type="transmembrane region" description="Helical" evidence="1">
    <location>
        <begin position="282"/>
        <end position="302"/>
    </location>
</feature>
<proteinExistence type="predicted"/>
<dbReference type="InterPro" id="IPR043128">
    <property type="entry name" value="Rev_trsase/Diguanyl_cyclase"/>
</dbReference>
<evidence type="ECO:0000259" key="2">
    <source>
        <dbReference type="PROSITE" id="PS50887"/>
    </source>
</evidence>
<gene>
    <name evidence="3" type="ORF">ACFPOU_18420</name>
</gene>
<reference evidence="4" key="1">
    <citation type="journal article" date="2019" name="Int. J. Syst. Evol. Microbiol.">
        <title>The Global Catalogue of Microorganisms (GCM) 10K type strain sequencing project: providing services to taxonomists for standard genome sequencing and annotation.</title>
        <authorList>
            <consortium name="The Broad Institute Genomics Platform"/>
            <consortium name="The Broad Institute Genome Sequencing Center for Infectious Disease"/>
            <person name="Wu L."/>
            <person name="Ma J."/>
        </authorList>
    </citation>
    <scope>NUCLEOTIDE SEQUENCE [LARGE SCALE GENOMIC DNA]</scope>
    <source>
        <strain evidence="4">CCUG 38813</strain>
    </source>
</reference>
<dbReference type="SMART" id="SM00267">
    <property type="entry name" value="GGDEF"/>
    <property type="match status" value="1"/>
</dbReference>
<keyword evidence="4" id="KW-1185">Reference proteome</keyword>
<dbReference type="InterPro" id="IPR000160">
    <property type="entry name" value="GGDEF_dom"/>
</dbReference>
<dbReference type="InterPro" id="IPR045812">
    <property type="entry name" value="DAHL"/>
</dbReference>
<dbReference type="Gene3D" id="3.30.70.270">
    <property type="match status" value="1"/>
</dbReference>
<dbReference type="CDD" id="cd01949">
    <property type="entry name" value="GGDEF"/>
    <property type="match status" value="1"/>
</dbReference>
<dbReference type="EMBL" id="JBHSMS010000059">
    <property type="protein sequence ID" value="MFC5513079.1"/>
    <property type="molecule type" value="Genomic_DNA"/>
</dbReference>
<evidence type="ECO:0000313" key="4">
    <source>
        <dbReference type="Proteomes" id="UP001596031"/>
    </source>
</evidence>
<feature type="domain" description="GGDEF" evidence="2">
    <location>
        <begin position="377"/>
        <end position="513"/>
    </location>
</feature>
<evidence type="ECO:0000256" key="1">
    <source>
        <dbReference type="SAM" id="Phobius"/>
    </source>
</evidence>
<name>A0ABW0PM11_9BURK</name>
<dbReference type="InterPro" id="IPR052163">
    <property type="entry name" value="DGC-Regulatory_Protein"/>
</dbReference>
<dbReference type="RefSeq" id="WP_379724554.1">
    <property type="nucleotide sequence ID" value="NZ_JBHSMS010000059.1"/>
</dbReference>
<dbReference type="PANTHER" id="PTHR46663">
    <property type="entry name" value="DIGUANYLATE CYCLASE DGCT-RELATED"/>
    <property type="match status" value="1"/>
</dbReference>
<evidence type="ECO:0000313" key="3">
    <source>
        <dbReference type="EMBL" id="MFC5513079.1"/>
    </source>
</evidence>
<organism evidence="3 4">
    <name type="scientific">Massilia jejuensis</name>
    <dbReference type="NCBI Taxonomy" id="648894"/>
    <lineage>
        <taxon>Bacteria</taxon>
        <taxon>Pseudomonadati</taxon>
        <taxon>Pseudomonadota</taxon>
        <taxon>Betaproteobacteria</taxon>
        <taxon>Burkholderiales</taxon>
        <taxon>Oxalobacteraceae</taxon>
        <taxon>Telluria group</taxon>
        <taxon>Massilia</taxon>
    </lineage>
</organism>